<dbReference type="RefSeq" id="WP_143707922.1">
    <property type="nucleotide sequence ID" value="NZ_PKJC01000001.1"/>
</dbReference>
<proteinExistence type="predicted"/>
<gene>
    <name evidence="1" type="ORF">CYJ73_02670</name>
</gene>
<reference evidence="1 2" key="1">
    <citation type="submission" date="2017-12" db="EMBL/GenBank/DDBJ databases">
        <title>Phylogenetic diversity of female urinary microbiome.</title>
        <authorList>
            <person name="Thomas-White K."/>
            <person name="Wolfe A.J."/>
        </authorList>
    </citation>
    <scope>NUCLEOTIDE SEQUENCE [LARGE SCALE GENOMIC DNA]</scope>
    <source>
        <strain evidence="1 2">UMB0777</strain>
    </source>
</reference>
<feature type="non-terminal residue" evidence="1">
    <location>
        <position position="1"/>
    </location>
</feature>
<dbReference type="EMBL" id="PKJC01000001">
    <property type="protein sequence ID" value="PKZ67578.1"/>
    <property type="molecule type" value="Genomic_DNA"/>
</dbReference>
<organism evidence="1 2">
    <name type="scientific">Gordonia terrae</name>
    <dbReference type="NCBI Taxonomy" id="2055"/>
    <lineage>
        <taxon>Bacteria</taxon>
        <taxon>Bacillati</taxon>
        <taxon>Actinomycetota</taxon>
        <taxon>Actinomycetes</taxon>
        <taxon>Mycobacteriales</taxon>
        <taxon>Gordoniaceae</taxon>
        <taxon>Gordonia</taxon>
    </lineage>
</organism>
<protein>
    <submittedName>
        <fullName evidence="1">Uncharacterized protein</fullName>
    </submittedName>
</protein>
<comment type="caution">
    <text evidence="1">The sequence shown here is derived from an EMBL/GenBank/DDBJ whole genome shotgun (WGS) entry which is preliminary data.</text>
</comment>
<accession>A0A2I1REL7</accession>
<dbReference type="AlphaFoldDB" id="A0A2I1REL7"/>
<sequence>FNLASPHGNDNRPIFAQLMLDEAFSKSDPQFAQQALSAFRKFGFQLIIVATVQNTSTIQPYVDNVVMVSKTEAGPDLRPVATATSTGIKAFSELRRSGSQLSV</sequence>
<name>A0A2I1REL7_9ACTN</name>
<dbReference type="Proteomes" id="UP000234662">
    <property type="component" value="Unassembled WGS sequence"/>
</dbReference>
<evidence type="ECO:0000313" key="2">
    <source>
        <dbReference type="Proteomes" id="UP000234662"/>
    </source>
</evidence>
<evidence type="ECO:0000313" key="1">
    <source>
        <dbReference type="EMBL" id="PKZ67578.1"/>
    </source>
</evidence>